<keyword evidence="2" id="KW-0479">Metal-binding</keyword>
<keyword evidence="3" id="KW-0378">Hydrolase</keyword>
<dbReference type="Pfam" id="PF07687">
    <property type="entry name" value="M20_dimer"/>
    <property type="match status" value="1"/>
</dbReference>
<dbReference type="Pfam" id="PF01546">
    <property type="entry name" value="Peptidase_M20"/>
    <property type="match status" value="1"/>
</dbReference>
<dbReference type="InterPro" id="IPR051458">
    <property type="entry name" value="Cyt/Met_Dipeptidase"/>
</dbReference>
<dbReference type="PANTHER" id="PTHR43270:SF12">
    <property type="entry name" value="SUCCINYL-DIAMINOPIMELATE DESUCCINYLASE"/>
    <property type="match status" value="1"/>
</dbReference>
<dbReference type="RefSeq" id="WP_016443483.1">
    <property type="nucleotide sequence ID" value="NZ_KE150266.1"/>
</dbReference>
<dbReference type="Gene3D" id="3.40.630.10">
    <property type="entry name" value="Zn peptidases"/>
    <property type="match status" value="1"/>
</dbReference>
<dbReference type="GO" id="GO:0006508">
    <property type="term" value="P:proteolysis"/>
    <property type="evidence" value="ECO:0007669"/>
    <property type="project" value="UniProtKB-KW"/>
</dbReference>
<comment type="caution">
    <text evidence="5">The sequence shown here is derived from an EMBL/GenBank/DDBJ whole genome shotgun (WGS) entry which is preliminary data.</text>
</comment>
<name>A0A9W5RDE1_9ACTO</name>
<proteinExistence type="predicted"/>
<evidence type="ECO:0000313" key="5">
    <source>
        <dbReference type="EMBL" id="EPD30371.1"/>
    </source>
</evidence>
<dbReference type="InterPro" id="IPR002933">
    <property type="entry name" value="Peptidase_M20"/>
</dbReference>
<reference evidence="5 6" key="1">
    <citation type="submission" date="2013-05" db="EMBL/GenBank/DDBJ databases">
        <title>The Genome Sequence of Actinomyces europaeus ACS-120-V-COL10B.</title>
        <authorList>
            <consortium name="The Broad Institute Genomics Platform"/>
            <person name="Earl A."/>
            <person name="Ward D."/>
            <person name="Feldgarden M."/>
            <person name="Gevers D."/>
            <person name="Saerens B."/>
            <person name="Vaneechoutte M."/>
            <person name="Walker B."/>
            <person name="Young S."/>
            <person name="Zeng Q."/>
            <person name="Gargeya S."/>
            <person name="Fitzgerald M."/>
            <person name="Haas B."/>
            <person name="Abouelleil A."/>
            <person name="Allen A.W."/>
            <person name="Alvarado L."/>
            <person name="Arachchi H.M."/>
            <person name="Berlin A.M."/>
            <person name="Chapman S.B."/>
            <person name="Gainer-Dewar J."/>
            <person name="Goldberg J."/>
            <person name="Griggs A."/>
            <person name="Gujja S."/>
            <person name="Hansen M."/>
            <person name="Howarth C."/>
            <person name="Imamovic A."/>
            <person name="Ireland A."/>
            <person name="Larimer J."/>
            <person name="McCowan C."/>
            <person name="Murphy C."/>
            <person name="Pearson M."/>
            <person name="Poon T.W."/>
            <person name="Priest M."/>
            <person name="Roberts A."/>
            <person name="Saif S."/>
            <person name="Shea T."/>
            <person name="Sisk P."/>
            <person name="Sykes S."/>
            <person name="Wortman J."/>
            <person name="Nusbaum C."/>
            <person name="Birren B."/>
        </authorList>
    </citation>
    <scope>NUCLEOTIDE SEQUENCE [LARGE SCALE GENOMIC DNA]</scope>
    <source>
        <strain evidence="5 6">ACS-120-V-Col10b</strain>
    </source>
</reference>
<dbReference type="SUPFAM" id="SSF53187">
    <property type="entry name" value="Zn-dependent exopeptidases"/>
    <property type="match status" value="1"/>
</dbReference>
<dbReference type="Gene3D" id="3.30.70.360">
    <property type="match status" value="1"/>
</dbReference>
<evidence type="ECO:0000313" key="6">
    <source>
        <dbReference type="Proteomes" id="UP000014387"/>
    </source>
</evidence>
<accession>A0A9W5RDE1</accession>
<dbReference type="EMBL" id="AGWN01000001">
    <property type="protein sequence ID" value="EPD30371.1"/>
    <property type="molecule type" value="Genomic_DNA"/>
</dbReference>
<gene>
    <name evidence="5" type="ORF">HMPREF9238_00109</name>
</gene>
<dbReference type="Proteomes" id="UP000014387">
    <property type="component" value="Unassembled WGS sequence"/>
</dbReference>
<organism evidence="5 6">
    <name type="scientific">Gleimia europaea ACS-120-V-Col10b</name>
    <dbReference type="NCBI Taxonomy" id="883069"/>
    <lineage>
        <taxon>Bacteria</taxon>
        <taxon>Bacillati</taxon>
        <taxon>Actinomycetota</taxon>
        <taxon>Actinomycetes</taxon>
        <taxon>Actinomycetales</taxon>
        <taxon>Actinomycetaceae</taxon>
        <taxon>Gleimia</taxon>
    </lineage>
</organism>
<keyword evidence="6" id="KW-1185">Reference proteome</keyword>
<evidence type="ECO:0000256" key="3">
    <source>
        <dbReference type="ARBA" id="ARBA00022801"/>
    </source>
</evidence>
<dbReference type="PANTHER" id="PTHR43270">
    <property type="entry name" value="BETA-ALA-HIS DIPEPTIDASE"/>
    <property type="match status" value="1"/>
</dbReference>
<feature type="domain" description="Peptidase M20 dimerisation" evidence="4">
    <location>
        <begin position="196"/>
        <end position="339"/>
    </location>
</feature>
<evidence type="ECO:0000256" key="1">
    <source>
        <dbReference type="ARBA" id="ARBA00022670"/>
    </source>
</evidence>
<dbReference type="GO" id="GO:0008233">
    <property type="term" value="F:peptidase activity"/>
    <property type="evidence" value="ECO:0007669"/>
    <property type="project" value="UniProtKB-KW"/>
</dbReference>
<dbReference type="InterPro" id="IPR011650">
    <property type="entry name" value="Peptidase_M20_dimer"/>
</dbReference>
<protein>
    <recommendedName>
        <fullName evidence="4">Peptidase M20 dimerisation domain-containing protein</fullName>
    </recommendedName>
</protein>
<keyword evidence="1" id="KW-0645">Protease</keyword>
<dbReference type="NCBIfam" id="NF005914">
    <property type="entry name" value="PRK07907.1"/>
    <property type="match status" value="1"/>
</dbReference>
<sequence length="448" mass="48243">MNIRQRLEEQFDQFVRELEDIIRIPSVSSASFDQSEVERSAKHVASRFESLGLETQILRAPRPDGTDGAPAVVAKTPMIKAAPTVLLYAHHDVQPGGDLQKWIGNPFEPQMRDGRLYGRGSSDDGAGIVVHFGSLSLLGDQLPVNVTVYIEGEEEVGSPSFENFLTKYHKQLEADYIIVTDSDNWKPGKPALTSSLRGVIDATVTVRMTDHAMHSGMWGGPVLDSVTAASHLISTFHNEMGEVAIAGLAGSKDADVVYDEAEFRAEAGLLEGVQIAGSGDLASRMWTQPAVSIIGLDATSVAHSSNTIWPETKFKVSVRTVPGTDGREAMAALERHIMENRPFGAVVEFEPGEIGPGYQADLESDAAKIAHEALSQAWGVPSVNIGVGGSIPFISTFQEQFPSAQVIVTGVEDPLTNAHSENESQDLGDLKNAILAEALMLQKFAEKA</sequence>
<dbReference type="AlphaFoldDB" id="A0A9W5RDE1"/>
<evidence type="ECO:0000256" key="2">
    <source>
        <dbReference type="ARBA" id="ARBA00022723"/>
    </source>
</evidence>
<dbReference type="GO" id="GO:0046872">
    <property type="term" value="F:metal ion binding"/>
    <property type="evidence" value="ECO:0007669"/>
    <property type="project" value="UniProtKB-KW"/>
</dbReference>
<evidence type="ECO:0000259" key="4">
    <source>
        <dbReference type="Pfam" id="PF07687"/>
    </source>
</evidence>